<feature type="non-terminal residue" evidence="1">
    <location>
        <position position="1"/>
    </location>
</feature>
<accession>A0AAD4XMR0</accession>
<evidence type="ECO:0000313" key="1">
    <source>
        <dbReference type="EMBL" id="KAI3924879.1"/>
    </source>
</evidence>
<dbReference type="AlphaFoldDB" id="A0AAD4XMR0"/>
<keyword evidence="2" id="KW-1185">Reference proteome</keyword>
<protein>
    <submittedName>
        <fullName evidence="1">Uncharacterized protein</fullName>
    </submittedName>
</protein>
<dbReference type="EMBL" id="JAJJMB010008256">
    <property type="protein sequence ID" value="KAI3924879.1"/>
    <property type="molecule type" value="Genomic_DNA"/>
</dbReference>
<comment type="caution">
    <text evidence="1">The sequence shown here is derived from an EMBL/GenBank/DDBJ whole genome shotgun (WGS) entry which is preliminary data.</text>
</comment>
<gene>
    <name evidence="1" type="ORF">MKW98_031130</name>
</gene>
<organism evidence="1 2">
    <name type="scientific">Papaver atlanticum</name>
    <dbReference type="NCBI Taxonomy" id="357466"/>
    <lineage>
        <taxon>Eukaryota</taxon>
        <taxon>Viridiplantae</taxon>
        <taxon>Streptophyta</taxon>
        <taxon>Embryophyta</taxon>
        <taxon>Tracheophyta</taxon>
        <taxon>Spermatophyta</taxon>
        <taxon>Magnoliopsida</taxon>
        <taxon>Ranunculales</taxon>
        <taxon>Papaveraceae</taxon>
        <taxon>Papaveroideae</taxon>
        <taxon>Papaver</taxon>
    </lineage>
</organism>
<dbReference type="Proteomes" id="UP001202328">
    <property type="component" value="Unassembled WGS sequence"/>
</dbReference>
<evidence type="ECO:0000313" key="2">
    <source>
        <dbReference type="Proteomes" id="UP001202328"/>
    </source>
</evidence>
<name>A0AAD4XMR0_9MAGN</name>
<proteinExistence type="predicted"/>
<sequence>VNIVHISKRLMPMFINLRVVVLEIEEVRANKKWMCPLCTENKGIMPYLICN</sequence>
<reference evidence="1" key="1">
    <citation type="submission" date="2022-04" db="EMBL/GenBank/DDBJ databases">
        <title>A functionally conserved STORR gene fusion in Papaver species that diverged 16.8 million years ago.</title>
        <authorList>
            <person name="Catania T."/>
        </authorList>
    </citation>
    <scope>NUCLEOTIDE SEQUENCE</scope>
    <source>
        <strain evidence="1">S-188037</strain>
    </source>
</reference>
<feature type="non-terminal residue" evidence="1">
    <location>
        <position position="51"/>
    </location>
</feature>